<sequence length="576" mass="61119">MATELDSRARGALALIGALAGLSLWGLVELMEQNLLAERLAFALTCLAVTFFTALLALTGPLTLRRALPFAFGLGLLLAVLMALASLRFDTVEGLFDSPIPVLAGLVLVFVPLPFCIAASHLGWRDYPLLFSEAWTIVIRFAASWLFVGLVWLLIWLSDTLLTIVGITLIADLVQQPLVSMVLTGATLGLAMAVVQEMAEVVGPDLVLRLLRLLLPAVLLVLAVFLVMLPVRGLDNLFGQLSAATILLTMAATGATLVTAALDQSAAEATRSPVVRRAAQIMAALILAPAALGAWAVWLRVAQHGWTPDRVFAVQVAALGLGYGLLYLLAVLRGAGWEERVRQANITMALALIALAALVLTPVLNPERIAAQSQLARFDRGAVPAAQLDVAALEDWGRAGETVLAHLRERATHPGQEALATALASRAEGGLPDADALRTALVAVLPVIPPDAAATRDALLNGVEADQLSVWLESCRILLPDSDKPGCALVVADLWPDLPGEEAIMVEQGRSGWINAQGLALRDGQVIRPQSFRLNSPDMGWDAGLLEDLQSGGAPVLTPLRLNRLQLGGQEIILIP</sequence>
<name>A0ABU8BWD8_9RHOB</name>
<dbReference type="Proteomes" id="UP001431963">
    <property type="component" value="Unassembled WGS sequence"/>
</dbReference>
<feature type="transmembrane region" description="Helical" evidence="1">
    <location>
        <begin position="207"/>
        <end position="229"/>
    </location>
</feature>
<comment type="caution">
    <text evidence="2">The sequence shown here is derived from an EMBL/GenBank/DDBJ whole genome shotgun (WGS) entry which is preliminary data.</text>
</comment>
<feature type="transmembrane region" description="Helical" evidence="1">
    <location>
        <begin position="70"/>
        <end position="89"/>
    </location>
</feature>
<evidence type="ECO:0000313" key="3">
    <source>
        <dbReference type="Proteomes" id="UP001431963"/>
    </source>
</evidence>
<accession>A0ABU8BWD8</accession>
<feature type="transmembrane region" description="Helical" evidence="1">
    <location>
        <begin position="177"/>
        <end position="195"/>
    </location>
</feature>
<feature type="transmembrane region" description="Helical" evidence="1">
    <location>
        <begin position="311"/>
        <end position="332"/>
    </location>
</feature>
<keyword evidence="1" id="KW-0812">Transmembrane</keyword>
<feature type="transmembrane region" description="Helical" evidence="1">
    <location>
        <begin position="274"/>
        <end position="299"/>
    </location>
</feature>
<feature type="transmembrane region" description="Helical" evidence="1">
    <location>
        <begin position="40"/>
        <end position="58"/>
    </location>
</feature>
<feature type="transmembrane region" description="Helical" evidence="1">
    <location>
        <begin position="101"/>
        <end position="122"/>
    </location>
</feature>
<keyword evidence="3" id="KW-1185">Reference proteome</keyword>
<feature type="transmembrane region" description="Helical" evidence="1">
    <location>
        <begin position="344"/>
        <end position="364"/>
    </location>
</feature>
<keyword evidence="1" id="KW-1133">Transmembrane helix</keyword>
<dbReference type="EMBL" id="JBALHR010000007">
    <property type="protein sequence ID" value="MEH7829021.1"/>
    <property type="molecule type" value="Genomic_DNA"/>
</dbReference>
<feature type="transmembrane region" description="Helical" evidence="1">
    <location>
        <begin position="241"/>
        <end position="262"/>
    </location>
</feature>
<evidence type="ECO:0000313" key="2">
    <source>
        <dbReference type="EMBL" id="MEH7829021.1"/>
    </source>
</evidence>
<keyword evidence="1" id="KW-0472">Membrane</keyword>
<feature type="transmembrane region" description="Helical" evidence="1">
    <location>
        <begin position="134"/>
        <end position="157"/>
    </location>
</feature>
<gene>
    <name evidence="2" type="ORF">V6590_12745</name>
</gene>
<reference evidence="2" key="1">
    <citation type="submission" date="2024-02" db="EMBL/GenBank/DDBJ databases">
        <title>Genome sequences of strain Gemmobacter sp. JM10B15.</title>
        <authorList>
            <person name="Zhang M."/>
        </authorList>
    </citation>
    <scope>NUCLEOTIDE SEQUENCE</scope>
    <source>
        <strain evidence="2">JM10B15</strain>
    </source>
</reference>
<feature type="transmembrane region" description="Helical" evidence="1">
    <location>
        <begin position="12"/>
        <end position="28"/>
    </location>
</feature>
<evidence type="ECO:0000256" key="1">
    <source>
        <dbReference type="SAM" id="Phobius"/>
    </source>
</evidence>
<dbReference type="RefSeq" id="WP_335423662.1">
    <property type="nucleotide sequence ID" value="NZ_JBALHR010000007.1"/>
</dbReference>
<organism evidence="2 3">
    <name type="scientific">Gemmobacter denitrificans</name>
    <dbReference type="NCBI Taxonomy" id="3123040"/>
    <lineage>
        <taxon>Bacteria</taxon>
        <taxon>Pseudomonadati</taxon>
        <taxon>Pseudomonadota</taxon>
        <taxon>Alphaproteobacteria</taxon>
        <taxon>Rhodobacterales</taxon>
        <taxon>Paracoccaceae</taxon>
        <taxon>Gemmobacter</taxon>
    </lineage>
</organism>
<proteinExistence type="predicted"/>
<protein>
    <submittedName>
        <fullName evidence="2">DUF4153 domain-containing protein</fullName>
    </submittedName>
</protein>